<gene>
    <name evidence="5" type="ORF">GCM10010307_71250</name>
</gene>
<dbReference type="EMBL" id="BAAASJ010000113">
    <property type="protein sequence ID" value="GAA2657034.1"/>
    <property type="molecule type" value="Genomic_DNA"/>
</dbReference>
<dbReference type="InterPro" id="IPR013762">
    <property type="entry name" value="Integrase-like_cat_sf"/>
</dbReference>
<keyword evidence="6" id="KW-1185">Reference proteome</keyword>
<dbReference type="InterPro" id="IPR050090">
    <property type="entry name" value="Tyrosine_recombinase_XerCD"/>
</dbReference>
<keyword evidence="3" id="KW-0233">DNA recombination</keyword>
<evidence type="ECO:0000256" key="1">
    <source>
        <dbReference type="ARBA" id="ARBA00008857"/>
    </source>
</evidence>
<dbReference type="PANTHER" id="PTHR30349">
    <property type="entry name" value="PHAGE INTEGRASE-RELATED"/>
    <property type="match status" value="1"/>
</dbReference>
<evidence type="ECO:0000313" key="5">
    <source>
        <dbReference type="EMBL" id="GAA2657034.1"/>
    </source>
</evidence>
<reference evidence="6" key="1">
    <citation type="journal article" date="2019" name="Int. J. Syst. Evol. Microbiol.">
        <title>The Global Catalogue of Microorganisms (GCM) 10K type strain sequencing project: providing services to taxonomists for standard genome sequencing and annotation.</title>
        <authorList>
            <consortium name="The Broad Institute Genomics Platform"/>
            <consortium name="The Broad Institute Genome Sequencing Center for Infectious Disease"/>
            <person name="Wu L."/>
            <person name="Ma J."/>
        </authorList>
    </citation>
    <scope>NUCLEOTIDE SEQUENCE [LARGE SCALE GENOMIC DNA]</scope>
    <source>
        <strain evidence="6">JCM 4524</strain>
    </source>
</reference>
<evidence type="ECO:0000259" key="4">
    <source>
        <dbReference type="PROSITE" id="PS51898"/>
    </source>
</evidence>
<evidence type="ECO:0000313" key="6">
    <source>
        <dbReference type="Proteomes" id="UP001500151"/>
    </source>
</evidence>
<protein>
    <recommendedName>
        <fullName evidence="4">Tyr recombinase domain-containing protein</fullName>
    </recommendedName>
</protein>
<organism evidence="5 6">
    <name type="scientific">Streptomyces vastus</name>
    <dbReference type="NCBI Taxonomy" id="285451"/>
    <lineage>
        <taxon>Bacteria</taxon>
        <taxon>Bacillati</taxon>
        <taxon>Actinomycetota</taxon>
        <taxon>Actinomycetes</taxon>
        <taxon>Kitasatosporales</taxon>
        <taxon>Streptomycetaceae</taxon>
        <taxon>Streptomyces</taxon>
    </lineage>
</organism>
<sequence>MPSTKRPKALTWTDTRVAEWQRTGTVPSPVMVWTPEQVGRFLDHVADDRLFPLWHLITFRGLRRGEATAIPWAEVDLDQGLINITQQIVAVSYEPYTDTPKADSERTIVLDETTRTLLVEWKARQDQERKALTAKGKWIETGRVFTTEEDGSTYHPEWISRRFRRLAKDAGLPPIRLHDLRHEAATLALTAGTDLKVVQEMLGHSTITLTADTYTSVVPALSRAAAEAAVAIVPRGGRRQPLRVVEGGGQSAA</sequence>
<proteinExistence type="inferred from homology"/>
<comment type="similarity">
    <text evidence="1">Belongs to the 'phage' integrase family.</text>
</comment>
<dbReference type="SUPFAM" id="SSF56349">
    <property type="entry name" value="DNA breaking-rejoining enzymes"/>
    <property type="match status" value="1"/>
</dbReference>
<dbReference type="Pfam" id="PF00589">
    <property type="entry name" value="Phage_integrase"/>
    <property type="match status" value="1"/>
</dbReference>
<accession>A0ABP6E5T2</accession>
<feature type="domain" description="Tyr recombinase" evidence="4">
    <location>
        <begin position="28"/>
        <end position="227"/>
    </location>
</feature>
<dbReference type="PROSITE" id="PS51898">
    <property type="entry name" value="TYR_RECOMBINASE"/>
    <property type="match status" value="1"/>
</dbReference>
<dbReference type="RefSeq" id="WP_344395413.1">
    <property type="nucleotide sequence ID" value="NZ_BAAASJ010000113.1"/>
</dbReference>
<dbReference type="InterPro" id="IPR011010">
    <property type="entry name" value="DNA_brk_join_enz"/>
</dbReference>
<comment type="caution">
    <text evidence="5">The sequence shown here is derived from an EMBL/GenBank/DDBJ whole genome shotgun (WGS) entry which is preliminary data.</text>
</comment>
<dbReference type="InterPro" id="IPR002104">
    <property type="entry name" value="Integrase_catalytic"/>
</dbReference>
<evidence type="ECO:0000256" key="2">
    <source>
        <dbReference type="ARBA" id="ARBA00023125"/>
    </source>
</evidence>
<dbReference type="CDD" id="cd01189">
    <property type="entry name" value="INT_ICEBs1_C_like"/>
    <property type="match status" value="1"/>
</dbReference>
<name>A0ABP6E5T2_9ACTN</name>
<keyword evidence="2" id="KW-0238">DNA-binding</keyword>
<dbReference type="Gene3D" id="1.10.443.10">
    <property type="entry name" value="Intergrase catalytic core"/>
    <property type="match status" value="1"/>
</dbReference>
<dbReference type="Proteomes" id="UP001500151">
    <property type="component" value="Unassembled WGS sequence"/>
</dbReference>
<evidence type="ECO:0000256" key="3">
    <source>
        <dbReference type="ARBA" id="ARBA00023172"/>
    </source>
</evidence>
<dbReference type="PANTHER" id="PTHR30349:SF41">
    <property type="entry name" value="INTEGRASE_RECOMBINASE PROTEIN MJ0367-RELATED"/>
    <property type="match status" value="1"/>
</dbReference>